<feature type="compositionally biased region" description="Basic and acidic residues" evidence="1">
    <location>
        <begin position="42"/>
        <end position="59"/>
    </location>
</feature>
<sequence length="385" mass="44097">MRGSTVLQGFKDWASKFHPQLPLTQRESNRLLTALTTSFRSHLDKAHPRAAEEPSKLKDSGNGQVPRTSSHAIHSSAAFADKHLSSVLTDLAGPSRRKPTTTVSKEDQDFANAQMELQKNPAKDPIQLLEDYENLGNASVAIARLCLEHYEKSLEGLPEDKRTDQIRQTQAGRRVLLWLWQTERYKQPQFVDDKVFIEKFVPFLLKEGWESYLWEWIELDQILAEGNNEYSGVKKMYHRYRWKGRLLRAMVAHRLEDPGRVHRNADKALDVFLKAADLKTSSQETCLRFLPLAHAGQALARALRIDMEWNLRTDPARYDRFIQCLTLFIEKGSVPVVRAAAELRLHHPTKPDGLPMYDFFQQLFNNSSPAWKQVAGRVRSSNGKG</sequence>
<dbReference type="EMBL" id="QWIO01000108">
    <property type="protein sequence ID" value="RMZ08697.1"/>
    <property type="molecule type" value="Genomic_DNA"/>
</dbReference>
<protein>
    <submittedName>
        <fullName evidence="2">Uncharacterized protein</fullName>
    </submittedName>
</protein>
<gene>
    <name evidence="2" type="ORF">D0864_01674</name>
</gene>
<dbReference type="AlphaFoldDB" id="A0A3M7H6N6"/>
<accession>A0A3M7H6N6</accession>
<organism evidence="2 3">
    <name type="scientific">Hortaea werneckii</name>
    <name type="common">Black yeast</name>
    <name type="synonym">Cladosporium werneckii</name>
    <dbReference type="NCBI Taxonomy" id="91943"/>
    <lineage>
        <taxon>Eukaryota</taxon>
        <taxon>Fungi</taxon>
        <taxon>Dikarya</taxon>
        <taxon>Ascomycota</taxon>
        <taxon>Pezizomycotina</taxon>
        <taxon>Dothideomycetes</taxon>
        <taxon>Dothideomycetidae</taxon>
        <taxon>Mycosphaerellales</taxon>
        <taxon>Teratosphaeriaceae</taxon>
        <taxon>Hortaea</taxon>
    </lineage>
</organism>
<reference evidence="2 3" key="1">
    <citation type="journal article" date="2018" name="BMC Genomics">
        <title>Genomic evidence for intraspecific hybridization in a clonal and extremely halotolerant yeast.</title>
        <authorList>
            <person name="Gostincar C."/>
            <person name="Stajich J.E."/>
            <person name="Zupancic J."/>
            <person name="Zalar P."/>
            <person name="Gunde-Cimerman N."/>
        </authorList>
    </citation>
    <scope>NUCLEOTIDE SEQUENCE [LARGE SCALE GENOMIC DNA]</scope>
    <source>
        <strain evidence="2 3">EXF-10513</strain>
    </source>
</reference>
<dbReference type="VEuPathDB" id="FungiDB:BTJ68_02040"/>
<evidence type="ECO:0000313" key="2">
    <source>
        <dbReference type="EMBL" id="RMZ08697.1"/>
    </source>
</evidence>
<evidence type="ECO:0000313" key="3">
    <source>
        <dbReference type="Proteomes" id="UP000269539"/>
    </source>
</evidence>
<feature type="region of interest" description="Disordered" evidence="1">
    <location>
        <begin position="42"/>
        <end position="71"/>
    </location>
</feature>
<dbReference type="Proteomes" id="UP000269539">
    <property type="component" value="Unassembled WGS sequence"/>
</dbReference>
<comment type="caution">
    <text evidence="2">The sequence shown here is derived from an EMBL/GenBank/DDBJ whole genome shotgun (WGS) entry which is preliminary data.</text>
</comment>
<evidence type="ECO:0000256" key="1">
    <source>
        <dbReference type="SAM" id="MobiDB-lite"/>
    </source>
</evidence>
<proteinExistence type="predicted"/>
<name>A0A3M7H6N6_HORWE</name>